<keyword evidence="8" id="KW-1185">Reference proteome</keyword>
<dbReference type="EC" id="1.2.1.84" evidence="4"/>
<evidence type="ECO:0000259" key="5">
    <source>
        <dbReference type="Pfam" id="PF03015"/>
    </source>
</evidence>
<dbReference type="PANTHER" id="PTHR11011">
    <property type="entry name" value="MALE STERILITY PROTEIN 2-RELATED"/>
    <property type="match status" value="1"/>
</dbReference>
<keyword evidence="2 4" id="KW-0444">Lipid biosynthesis</keyword>
<accession>A0A1Y3B0Z8</accession>
<sequence length="399" mass="46509">MMNLKSIVYVSTAYGNCQLKEIEEKIYPTVIDQDFESYLNDLRMNYGDINLQIGHEALRNRPNPYTLSKSIAEWMIKERYSSLPVIICRPSIVANSFEEPIPGWCDSTAGVGGAIISTGLGISRFTIMDVKAKADIVPVDIVVNSLIVAGVYRASTLYNDEKNVINITMGNHSITWGKFLNGTIGYKDVVPSIKTVRPVSININPSRTFIDRMHLKTIKIFSHYLFACLFDLICLTIGHKPFMMNLMDRIHKGFYLLQPFSCNEWTFYNENIRYINELLPNNERSLFNTNVYSVEWEKYFYNIAIGCRRYLVKDPDSTIEIAKRRYNRIEIIYTVFILIIHSTLYWLLKSMMINILPYYIIDYIFILYIGYYLFRIRGNIIDEFQLLSKHFSKQFKLIN</sequence>
<feature type="transmembrane region" description="Helical" evidence="4">
    <location>
        <begin position="221"/>
        <end position="239"/>
    </location>
</feature>
<dbReference type="GO" id="GO:0102965">
    <property type="term" value="F:alcohol-forming long-chain fatty acyl-CoA reductase activity"/>
    <property type="evidence" value="ECO:0007669"/>
    <property type="project" value="UniProtKB-EC"/>
</dbReference>
<dbReference type="Proteomes" id="UP000194236">
    <property type="component" value="Unassembled WGS sequence"/>
</dbReference>
<dbReference type="AlphaFoldDB" id="A0A1Y3B0Z8"/>
<keyword evidence="4" id="KW-0812">Transmembrane</keyword>
<dbReference type="GO" id="GO:0005777">
    <property type="term" value="C:peroxisome"/>
    <property type="evidence" value="ECO:0007669"/>
    <property type="project" value="TreeGrafter"/>
</dbReference>
<dbReference type="InterPro" id="IPR036291">
    <property type="entry name" value="NAD(P)-bd_dom_sf"/>
</dbReference>
<comment type="caution">
    <text evidence="7">The sequence shown here is derived from an EMBL/GenBank/DDBJ whole genome shotgun (WGS) entry which is preliminary data.</text>
</comment>
<dbReference type="InterPro" id="IPR026055">
    <property type="entry name" value="FAR"/>
</dbReference>
<evidence type="ECO:0000313" key="8">
    <source>
        <dbReference type="Proteomes" id="UP000194236"/>
    </source>
</evidence>
<keyword evidence="4" id="KW-0560">Oxidoreductase</keyword>
<feature type="domain" description="Fatty acyl-CoA reductase C-terminal" evidence="5">
    <location>
        <begin position="223"/>
        <end position="314"/>
    </location>
</feature>
<dbReference type="InterPro" id="IPR033640">
    <property type="entry name" value="FAR_C"/>
</dbReference>
<dbReference type="GO" id="GO:0035336">
    <property type="term" value="P:long-chain fatty-acyl-CoA metabolic process"/>
    <property type="evidence" value="ECO:0007669"/>
    <property type="project" value="TreeGrafter"/>
</dbReference>
<evidence type="ECO:0000256" key="4">
    <source>
        <dbReference type="RuleBase" id="RU363097"/>
    </source>
</evidence>
<keyword evidence="4" id="KW-1133">Transmembrane helix</keyword>
<dbReference type="Pfam" id="PF03015">
    <property type="entry name" value="Sterile"/>
    <property type="match status" value="1"/>
</dbReference>
<evidence type="ECO:0000313" key="7">
    <source>
        <dbReference type="EMBL" id="OTF73296.1"/>
    </source>
</evidence>
<evidence type="ECO:0000256" key="3">
    <source>
        <dbReference type="ARBA" id="ARBA00023098"/>
    </source>
</evidence>
<evidence type="ECO:0000259" key="6">
    <source>
        <dbReference type="Pfam" id="PF07993"/>
    </source>
</evidence>
<gene>
    <name evidence="7" type="ORF">BLA29_006587</name>
</gene>
<dbReference type="Pfam" id="PF07993">
    <property type="entry name" value="NAD_binding_4"/>
    <property type="match status" value="1"/>
</dbReference>
<organism evidence="7 8">
    <name type="scientific">Euroglyphus maynei</name>
    <name type="common">Mayne's house dust mite</name>
    <dbReference type="NCBI Taxonomy" id="6958"/>
    <lineage>
        <taxon>Eukaryota</taxon>
        <taxon>Metazoa</taxon>
        <taxon>Ecdysozoa</taxon>
        <taxon>Arthropoda</taxon>
        <taxon>Chelicerata</taxon>
        <taxon>Arachnida</taxon>
        <taxon>Acari</taxon>
        <taxon>Acariformes</taxon>
        <taxon>Sarcoptiformes</taxon>
        <taxon>Astigmata</taxon>
        <taxon>Psoroptidia</taxon>
        <taxon>Analgoidea</taxon>
        <taxon>Pyroglyphidae</taxon>
        <taxon>Pyroglyphinae</taxon>
        <taxon>Euroglyphus</taxon>
    </lineage>
</organism>
<dbReference type="PANTHER" id="PTHR11011:SF45">
    <property type="entry name" value="FATTY ACYL-COA REDUCTASE CG8306-RELATED"/>
    <property type="match status" value="1"/>
</dbReference>
<dbReference type="SUPFAM" id="SSF51735">
    <property type="entry name" value="NAD(P)-binding Rossmann-fold domains"/>
    <property type="match status" value="1"/>
</dbReference>
<feature type="transmembrane region" description="Helical" evidence="4">
    <location>
        <begin position="354"/>
        <end position="374"/>
    </location>
</feature>
<proteinExistence type="inferred from homology"/>
<reference evidence="7 8" key="1">
    <citation type="submission" date="2017-03" db="EMBL/GenBank/DDBJ databases">
        <title>Genome Survey of Euroglyphus maynei.</title>
        <authorList>
            <person name="Arlian L.G."/>
            <person name="Morgan M.S."/>
            <person name="Rider S.D."/>
        </authorList>
    </citation>
    <scope>NUCLEOTIDE SEQUENCE [LARGE SCALE GENOMIC DNA]</scope>
    <source>
        <strain evidence="7">Arlian Lab</strain>
        <tissue evidence="7">Whole body</tissue>
    </source>
</reference>
<evidence type="ECO:0000256" key="1">
    <source>
        <dbReference type="ARBA" id="ARBA00005928"/>
    </source>
</evidence>
<keyword evidence="4" id="KW-0472">Membrane</keyword>
<keyword evidence="3 4" id="KW-0443">Lipid metabolism</keyword>
<dbReference type="EMBL" id="MUJZ01052264">
    <property type="protein sequence ID" value="OTF73296.1"/>
    <property type="molecule type" value="Genomic_DNA"/>
</dbReference>
<dbReference type="InterPro" id="IPR013120">
    <property type="entry name" value="FAR_NAD-bd"/>
</dbReference>
<dbReference type="OrthoDB" id="429813at2759"/>
<name>A0A1Y3B0Z8_EURMA</name>
<evidence type="ECO:0000256" key="2">
    <source>
        <dbReference type="ARBA" id="ARBA00022516"/>
    </source>
</evidence>
<keyword evidence="4" id="KW-0521">NADP</keyword>
<comment type="similarity">
    <text evidence="1 4">Belongs to the fatty acyl-CoA reductase family.</text>
</comment>
<comment type="catalytic activity">
    <reaction evidence="4">
        <text>a long-chain fatty acyl-CoA + 2 NADPH + 2 H(+) = a long-chain primary fatty alcohol + 2 NADP(+) + CoA</text>
        <dbReference type="Rhea" id="RHEA:52716"/>
        <dbReference type="ChEBI" id="CHEBI:15378"/>
        <dbReference type="ChEBI" id="CHEBI:57287"/>
        <dbReference type="ChEBI" id="CHEBI:57783"/>
        <dbReference type="ChEBI" id="CHEBI:58349"/>
        <dbReference type="ChEBI" id="CHEBI:77396"/>
        <dbReference type="ChEBI" id="CHEBI:83139"/>
        <dbReference type="EC" id="1.2.1.84"/>
    </reaction>
</comment>
<dbReference type="GO" id="GO:0080019">
    <property type="term" value="F:alcohol-forming very long-chain fatty acyl-CoA reductase activity"/>
    <property type="evidence" value="ECO:0007669"/>
    <property type="project" value="InterPro"/>
</dbReference>
<dbReference type="Gene3D" id="3.40.50.720">
    <property type="entry name" value="NAD(P)-binding Rossmann-like Domain"/>
    <property type="match status" value="1"/>
</dbReference>
<protein>
    <recommendedName>
        <fullName evidence="4">Fatty acyl-CoA reductase</fullName>
        <ecNumber evidence="4">1.2.1.84</ecNumber>
    </recommendedName>
</protein>
<dbReference type="CDD" id="cd09071">
    <property type="entry name" value="FAR_C"/>
    <property type="match status" value="1"/>
</dbReference>
<comment type="function">
    <text evidence="4">Catalyzes the reduction of fatty acyl-CoA to fatty alcohols.</text>
</comment>
<feature type="transmembrane region" description="Helical" evidence="4">
    <location>
        <begin position="331"/>
        <end position="348"/>
    </location>
</feature>
<feature type="domain" description="Thioester reductase (TE)" evidence="6">
    <location>
        <begin position="2"/>
        <end position="145"/>
    </location>
</feature>